<evidence type="ECO:0000313" key="7">
    <source>
        <dbReference type="EMBL" id="SFS11422.1"/>
    </source>
</evidence>
<evidence type="ECO:0000256" key="4">
    <source>
        <dbReference type="PIRSR" id="PIRSR000103-1"/>
    </source>
</evidence>
<organism evidence="7 8">
    <name type="scientific">Agrococcus baldri</name>
    <dbReference type="NCBI Taxonomy" id="153730"/>
    <lineage>
        <taxon>Bacteria</taxon>
        <taxon>Bacillati</taxon>
        <taxon>Actinomycetota</taxon>
        <taxon>Actinomycetes</taxon>
        <taxon>Micrococcales</taxon>
        <taxon>Microbacteriaceae</taxon>
        <taxon>Agrococcus</taxon>
    </lineage>
</organism>
<keyword evidence="3" id="KW-0520">NAD</keyword>
<feature type="active site" evidence="4">
    <location>
        <position position="174"/>
    </location>
</feature>
<dbReference type="AlphaFoldDB" id="A0AA94KZP3"/>
<dbReference type="Gene3D" id="1.10.1040.10">
    <property type="entry name" value="N-(1-d-carboxylethyl)-l-norvaline Dehydrogenase, domain 2"/>
    <property type="match status" value="1"/>
</dbReference>
<dbReference type="InterPro" id="IPR008927">
    <property type="entry name" value="6-PGluconate_DH-like_C_sf"/>
</dbReference>
<protein>
    <submittedName>
        <fullName evidence="7">NAD binding domain of 6-phosphogluconate dehydrogenase</fullName>
    </submittedName>
</protein>
<accession>A0AA94KZP3</accession>
<dbReference type="GO" id="GO:0051287">
    <property type="term" value="F:NAD binding"/>
    <property type="evidence" value="ECO:0007669"/>
    <property type="project" value="InterPro"/>
</dbReference>
<feature type="domain" description="6-phosphogluconate dehydrogenase NADP-binding" evidence="5">
    <location>
        <begin position="12"/>
        <end position="162"/>
    </location>
</feature>
<dbReference type="PANTHER" id="PTHR22981:SF7">
    <property type="entry name" value="3-HYDROXYISOBUTYRATE DEHYDROGENASE, MITOCHONDRIAL"/>
    <property type="match status" value="1"/>
</dbReference>
<evidence type="ECO:0000256" key="3">
    <source>
        <dbReference type="ARBA" id="ARBA00023027"/>
    </source>
</evidence>
<keyword evidence="8" id="KW-1185">Reference proteome</keyword>
<comment type="similarity">
    <text evidence="1">Belongs to the HIBADH-related family.</text>
</comment>
<dbReference type="InterPro" id="IPR029154">
    <property type="entry name" value="HIBADH-like_NADP-bd"/>
</dbReference>
<dbReference type="EMBL" id="FOZN01000002">
    <property type="protein sequence ID" value="SFS11422.1"/>
    <property type="molecule type" value="Genomic_DNA"/>
</dbReference>
<dbReference type="Pfam" id="PF14833">
    <property type="entry name" value="NAD_binding_11"/>
    <property type="match status" value="1"/>
</dbReference>
<dbReference type="Proteomes" id="UP000198506">
    <property type="component" value="Unassembled WGS sequence"/>
</dbReference>
<evidence type="ECO:0000256" key="2">
    <source>
        <dbReference type="ARBA" id="ARBA00023002"/>
    </source>
</evidence>
<dbReference type="GO" id="GO:0016616">
    <property type="term" value="F:oxidoreductase activity, acting on the CH-OH group of donors, NAD or NADP as acceptor"/>
    <property type="evidence" value="ECO:0007669"/>
    <property type="project" value="TreeGrafter"/>
</dbReference>
<dbReference type="InterPro" id="IPR015815">
    <property type="entry name" value="HIBADH-related"/>
</dbReference>
<evidence type="ECO:0000259" key="6">
    <source>
        <dbReference type="Pfam" id="PF14833"/>
    </source>
</evidence>
<name>A0AA94KZP3_9MICO</name>
<proteinExistence type="inferred from homology"/>
<evidence type="ECO:0000256" key="1">
    <source>
        <dbReference type="ARBA" id="ARBA00009080"/>
    </source>
</evidence>
<dbReference type="SUPFAM" id="SSF48179">
    <property type="entry name" value="6-phosphogluconate dehydrogenase C-terminal domain-like"/>
    <property type="match status" value="1"/>
</dbReference>
<dbReference type="PIRSF" id="PIRSF000103">
    <property type="entry name" value="HIBADH"/>
    <property type="match status" value="1"/>
</dbReference>
<dbReference type="Gene3D" id="3.40.50.720">
    <property type="entry name" value="NAD(P)-binding Rossmann-like Domain"/>
    <property type="match status" value="1"/>
</dbReference>
<keyword evidence="2" id="KW-0560">Oxidoreductase</keyword>
<dbReference type="InterPro" id="IPR006115">
    <property type="entry name" value="6PGDH_NADP-bd"/>
</dbReference>
<comment type="caution">
    <text evidence="7">The sequence shown here is derived from an EMBL/GenBank/DDBJ whole genome shotgun (WGS) entry which is preliminary data.</text>
</comment>
<dbReference type="SUPFAM" id="SSF51735">
    <property type="entry name" value="NAD(P)-binding Rossmann-fold domains"/>
    <property type="match status" value="1"/>
</dbReference>
<dbReference type="InterPro" id="IPR013328">
    <property type="entry name" value="6PGD_dom2"/>
</dbReference>
<feature type="domain" description="3-hydroxyisobutyrate dehydrogenase-like NAD-binding" evidence="6">
    <location>
        <begin position="168"/>
        <end position="290"/>
    </location>
</feature>
<sequence>MTTTSALLERPIGVIGLGNMGLALAGRLANSFSVMGSDPSVERQSLAAEAGITVAEQATLAESCSVILLSLPRPSISLAVTRALAASETTPAVVVETSTVNPSDITALVDATQGTGITVVDSAILSGVKQMTEGTSGLLLAGERALVETLDPLFATITRNRRFVGHSGSAMAAKVLNNAVAHVVMVLLGEAMALSKTSGLDPQLLVDILAAPDGGLMRPLTHRMAERAFSGDYEGGMSLEAARKDSTLALAMAQDAGVPVFTIPAAHSVYEMAMAEGFEREDYAALVKLWERWCDTDFSSRD</sequence>
<evidence type="ECO:0000259" key="5">
    <source>
        <dbReference type="Pfam" id="PF03446"/>
    </source>
</evidence>
<dbReference type="Pfam" id="PF03446">
    <property type="entry name" value="NAD_binding_2"/>
    <property type="match status" value="1"/>
</dbReference>
<dbReference type="GO" id="GO:0050661">
    <property type="term" value="F:NADP binding"/>
    <property type="evidence" value="ECO:0007669"/>
    <property type="project" value="InterPro"/>
</dbReference>
<evidence type="ECO:0000313" key="8">
    <source>
        <dbReference type="Proteomes" id="UP000198506"/>
    </source>
</evidence>
<reference evidence="7 8" key="1">
    <citation type="submission" date="2016-10" db="EMBL/GenBank/DDBJ databases">
        <authorList>
            <person name="Varghese N."/>
            <person name="Submissions S."/>
        </authorList>
    </citation>
    <scope>NUCLEOTIDE SEQUENCE [LARGE SCALE GENOMIC DNA]</scope>
    <source>
        <strain evidence="7 8">IAM 15147</strain>
    </source>
</reference>
<gene>
    <name evidence="7" type="ORF">SAMN04487783_1571</name>
</gene>
<dbReference type="PANTHER" id="PTHR22981">
    <property type="entry name" value="3-HYDROXYISOBUTYRATE DEHYDROGENASE-RELATED"/>
    <property type="match status" value="1"/>
</dbReference>
<dbReference type="InterPro" id="IPR036291">
    <property type="entry name" value="NAD(P)-bd_dom_sf"/>
</dbReference>